<dbReference type="Gene3D" id="3.30.420.240">
    <property type="match status" value="1"/>
</dbReference>
<dbReference type="Proteomes" id="UP000445582">
    <property type="component" value="Unassembled WGS sequence"/>
</dbReference>
<evidence type="ECO:0000313" key="3">
    <source>
        <dbReference type="EMBL" id="MXO63950.1"/>
    </source>
</evidence>
<organism evidence="3 4">
    <name type="scientific">Qipengyuania oceanensis</name>
    <dbReference type="NCBI Taxonomy" id="1463597"/>
    <lineage>
        <taxon>Bacteria</taxon>
        <taxon>Pseudomonadati</taxon>
        <taxon>Pseudomonadota</taxon>
        <taxon>Alphaproteobacteria</taxon>
        <taxon>Sphingomonadales</taxon>
        <taxon>Erythrobacteraceae</taxon>
        <taxon>Qipengyuania</taxon>
    </lineage>
</organism>
<accession>A0A844YHF1</accession>
<gene>
    <name evidence="3" type="primary">terL</name>
    <name evidence="3" type="ORF">GRI48_13145</name>
</gene>
<dbReference type="AlphaFoldDB" id="A0A844YHF1"/>
<dbReference type="RefSeq" id="WP_160677167.1">
    <property type="nucleotide sequence ID" value="NZ_WTYN01000004.1"/>
</dbReference>
<proteinExistence type="predicted"/>
<evidence type="ECO:0000313" key="4">
    <source>
        <dbReference type="Proteomes" id="UP000445582"/>
    </source>
</evidence>
<keyword evidence="4" id="KW-1185">Reference proteome</keyword>
<reference evidence="3 4" key="1">
    <citation type="submission" date="2019-12" db="EMBL/GenBank/DDBJ databases">
        <title>Genomic-based taxomic classification of the family Erythrobacteraceae.</title>
        <authorList>
            <person name="Xu L."/>
        </authorList>
    </citation>
    <scope>NUCLEOTIDE SEQUENCE [LARGE SCALE GENOMIC DNA]</scope>
    <source>
        <strain evidence="3 4">MCCC 1A09965</strain>
    </source>
</reference>
<dbReference type="Pfam" id="PF17289">
    <property type="entry name" value="Terminase_6C"/>
    <property type="match status" value="1"/>
</dbReference>
<dbReference type="InterPro" id="IPR006517">
    <property type="entry name" value="Phage_terminase_lsu-like_C"/>
</dbReference>
<evidence type="ECO:0000256" key="1">
    <source>
        <dbReference type="ARBA" id="ARBA00022612"/>
    </source>
</evidence>
<keyword evidence="1" id="KW-1188">Viral release from host cell</keyword>
<dbReference type="OrthoDB" id="9771580at2"/>
<comment type="caution">
    <text evidence="3">The sequence shown here is derived from an EMBL/GenBank/DDBJ whole genome shotgun (WGS) entry which is preliminary data.</text>
</comment>
<name>A0A844YHF1_9SPHN</name>
<dbReference type="NCBIfam" id="TIGR01630">
    <property type="entry name" value="psiM2_ORF9"/>
    <property type="match status" value="1"/>
</dbReference>
<sequence length="516" mass="57839">MAQLPTPEDPPAFLKELQRHDFLAFLDRAWLHIRGGQLLSPNWHIAAIGYQLHRVAAGDTRRLMVNLPPRNGKSIIISIAWIAWMLGRDPTLNFVCVSYSNELSGKLARDCLSLIQSAWYRELFPGTVISQRRSASYDFETTRGGGRLSTSVQGTLTGRGGDILVLDDLIKPEDANSEVVREAVNEWYRSTLVSRLNDKSSGAIICVMQRLHQYDICGMLLETGGWDHLSLPAIAPEDARLPLLGGKLHTRKPGDILHPERESLATLEDQRAQMGSSAFAAQYLQDPIPAEGNVFKHDWLRTSPPDLEPYGFGEIIQSWDTAKKTGQRNDYSVCITVLLRQKEIHIIDVWRGRREFPDLRRKLVELARLHMARTLLVEDKGSGEEMIQTLRSEHNQGVPLPIPRTPTLDKFARAQGVSSMVEAGQLFLPAEAHWLAEFKSELLGFPNARHDDQVDAFTQLLDYVRRRWSMQTAAPAGGTVFALEADGSVKAYGEDAEIFNEHGIDAFDGDPWSGLY</sequence>
<dbReference type="EMBL" id="WTYN01000004">
    <property type="protein sequence ID" value="MXO63950.1"/>
    <property type="molecule type" value="Genomic_DNA"/>
</dbReference>
<evidence type="ECO:0000259" key="2">
    <source>
        <dbReference type="Pfam" id="PF17289"/>
    </source>
</evidence>
<feature type="domain" description="Terminase large subunit gp17-like C-terminal" evidence="2">
    <location>
        <begin position="318"/>
        <end position="461"/>
    </location>
</feature>
<dbReference type="InterPro" id="IPR035421">
    <property type="entry name" value="Terminase_6C"/>
</dbReference>
<protein>
    <submittedName>
        <fullName evidence="3">Phage terminase large subunit</fullName>
    </submittedName>
</protein>